<evidence type="ECO:0000256" key="3">
    <source>
        <dbReference type="ARBA" id="ARBA00023180"/>
    </source>
</evidence>
<dbReference type="Pfam" id="PF14380">
    <property type="entry name" value="WAK_assoc"/>
    <property type="match status" value="1"/>
</dbReference>
<evidence type="ECO:0000256" key="1">
    <source>
        <dbReference type="ARBA" id="ARBA00004167"/>
    </source>
</evidence>
<evidence type="ECO:0000313" key="7">
    <source>
        <dbReference type="Proteomes" id="UP001417504"/>
    </source>
</evidence>
<comment type="caution">
    <text evidence="6">The sequence shown here is derived from an EMBL/GenBank/DDBJ whole genome shotgun (WGS) entry which is preliminary data.</text>
</comment>
<dbReference type="EMBL" id="JBBNAE010000010">
    <property type="protein sequence ID" value="KAK9091770.1"/>
    <property type="molecule type" value="Genomic_DNA"/>
</dbReference>
<dbReference type="PANTHER" id="PTHR33138">
    <property type="entry name" value="OS01G0690200 PROTEIN"/>
    <property type="match status" value="1"/>
</dbReference>
<feature type="domain" description="Wall-associated receptor kinase C-terminal" evidence="5">
    <location>
        <begin position="136"/>
        <end position="208"/>
    </location>
</feature>
<dbReference type="InterPro" id="IPR025287">
    <property type="entry name" value="WAK_GUB"/>
</dbReference>
<dbReference type="PANTHER" id="PTHR33138:SF54">
    <property type="entry name" value="OS01G0690900 PROTEIN"/>
    <property type="match status" value="1"/>
</dbReference>
<gene>
    <name evidence="6" type="ORF">Sjap_024947</name>
</gene>
<keyword evidence="7" id="KW-1185">Reference proteome</keyword>
<dbReference type="InterPro" id="IPR032872">
    <property type="entry name" value="WAK_assoc_C"/>
</dbReference>
<comment type="subcellular location">
    <subcellularLocation>
        <location evidence="1">Membrane</location>
        <topology evidence="1">Single-pass membrane protein</topology>
    </subcellularLocation>
</comment>
<evidence type="ECO:0000313" key="6">
    <source>
        <dbReference type="EMBL" id="KAK9091770.1"/>
    </source>
</evidence>
<evidence type="ECO:0000256" key="2">
    <source>
        <dbReference type="ARBA" id="ARBA00022729"/>
    </source>
</evidence>
<protein>
    <submittedName>
        <fullName evidence="6">Uncharacterized protein</fullName>
    </submittedName>
</protein>
<evidence type="ECO:0000259" key="4">
    <source>
        <dbReference type="Pfam" id="PF13947"/>
    </source>
</evidence>
<sequence length="248" mass="27935">MKEVRSSPGDYDQRYLNCSVAFNCGRNSYIQYPFWGGSRADYCGRSGYYLECLNNDTTVIEINSLKYQLLEVYQETQTLRIARLDYMDNICSPSNYSNSILDPNLFDYTQHTLNLTLLYGCTSTIIMTQFQFTCGTNLNAFYVTEEVVPAGCRWSVVVPVPEVDAERLERGDSTLSDVLRNGFEVKHRVNMSQCIECGKSGGSCGFDRFCSNPLVFATMVLVKPTAPTGLLQVHTPTHSIQYNILDSS</sequence>
<name>A0AAP0HQL0_9MAGN</name>
<keyword evidence="2" id="KW-0732">Signal</keyword>
<organism evidence="6 7">
    <name type="scientific">Stephania japonica</name>
    <dbReference type="NCBI Taxonomy" id="461633"/>
    <lineage>
        <taxon>Eukaryota</taxon>
        <taxon>Viridiplantae</taxon>
        <taxon>Streptophyta</taxon>
        <taxon>Embryophyta</taxon>
        <taxon>Tracheophyta</taxon>
        <taxon>Spermatophyta</taxon>
        <taxon>Magnoliopsida</taxon>
        <taxon>Ranunculales</taxon>
        <taxon>Menispermaceae</taxon>
        <taxon>Menispermoideae</taxon>
        <taxon>Cissampelideae</taxon>
        <taxon>Stephania</taxon>
    </lineage>
</organism>
<keyword evidence="3" id="KW-0325">Glycoprotein</keyword>
<proteinExistence type="predicted"/>
<reference evidence="6 7" key="1">
    <citation type="submission" date="2024-01" db="EMBL/GenBank/DDBJ databases">
        <title>Genome assemblies of Stephania.</title>
        <authorList>
            <person name="Yang L."/>
        </authorList>
    </citation>
    <scope>NUCLEOTIDE SEQUENCE [LARGE SCALE GENOMIC DNA]</scope>
    <source>
        <strain evidence="6">QJT</strain>
        <tissue evidence="6">Leaf</tissue>
    </source>
</reference>
<dbReference type="Proteomes" id="UP001417504">
    <property type="component" value="Unassembled WGS sequence"/>
</dbReference>
<dbReference type="AlphaFoldDB" id="A0AAP0HQL0"/>
<feature type="domain" description="Wall-associated receptor kinase galacturonan-binding" evidence="4">
    <location>
        <begin position="18"/>
        <end position="83"/>
    </location>
</feature>
<evidence type="ECO:0000259" key="5">
    <source>
        <dbReference type="Pfam" id="PF14380"/>
    </source>
</evidence>
<dbReference type="Pfam" id="PF13947">
    <property type="entry name" value="GUB_WAK_bind"/>
    <property type="match status" value="1"/>
</dbReference>
<dbReference type="GO" id="GO:0016020">
    <property type="term" value="C:membrane"/>
    <property type="evidence" value="ECO:0007669"/>
    <property type="project" value="UniProtKB-SubCell"/>
</dbReference>
<accession>A0AAP0HQL0</accession>
<dbReference type="GO" id="GO:0030247">
    <property type="term" value="F:polysaccharide binding"/>
    <property type="evidence" value="ECO:0007669"/>
    <property type="project" value="InterPro"/>
</dbReference>